<dbReference type="GeneID" id="63761624"/>
<organism evidence="3 4">
    <name type="scientific">Aspergillus sydowii CBS 593.65</name>
    <dbReference type="NCBI Taxonomy" id="1036612"/>
    <lineage>
        <taxon>Eukaryota</taxon>
        <taxon>Fungi</taxon>
        <taxon>Dikarya</taxon>
        <taxon>Ascomycota</taxon>
        <taxon>Pezizomycotina</taxon>
        <taxon>Eurotiomycetes</taxon>
        <taxon>Eurotiomycetidae</taxon>
        <taxon>Eurotiales</taxon>
        <taxon>Aspergillaceae</taxon>
        <taxon>Aspergillus</taxon>
        <taxon>Aspergillus subgen. Nidulantes</taxon>
    </lineage>
</organism>
<dbReference type="EMBL" id="KV878582">
    <property type="protein sequence ID" value="OJJ65219.1"/>
    <property type="molecule type" value="Genomic_DNA"/>
</dbReference>
<evidence type="ECO:0000256" key="2">
    <source>
        <dbReference type="SAM" id="Phobius"/>
    </source>
</evidence>
<keyword evidence="4" id="KW-1185">Reference proteome</keyword>
<reference evidence="4" key="1">
    <citation type="journal article" date="2017" name="Genome Biol.">
        <title>Comparative genomics reveals high biological diversity and specific adaptations in the industrially and medically important fungal genus Aspergillus.</title>
        <authorList>
            <person name="de Vries R.P."/>
            <person name="Riley R."/>
            <person name="Wiebenga A."/>
            <person name="Aguilar-Osorio G."/>
            <person name="Amillis S."/>
            <person name="Uchima C.A."/>
            <person name="Anderluh G."/>
            <person name="Asadollahi M."/>
            <person name="Askin M."/>
            <person name="Barry K."/>
            <person name="Battaglia E."/>
            <person name="Bayram O."/>
            <person name="Benocci T."/>
            <person name="Braus-Stromeyer S.A."/>
            <person name="Caldana C."/>
            <person name="Canovas D."/>
            <person name="Cerqueira G.C."/>
            <person name="Chen F."/>
            <person name="Chen W."/>
            <person name="Choi C."/>
            <person name="Clum A."/>
            <person name="Dos Santos R.A."/>
            <person name="Damasio A.R."/>
            <person name="Diallinas G."/>
            <person name="Emri T."/>
            <person name="Fekete E."/>
            <person name="Flipphi M."/>
            <person name="Freyberg S."/>
            <person name="Gallo A."/>
            <person name="Gournas C."/>
            <person name="Habgood R."/>
            <person name="Hainaut M."/>
            <person name="Harispe M.L."/>
            <person name="Henrissat B."/>
            <person name="Hilden K.S."/>
            <person name="Hope R."/>
            <person name="Hossain A."/>
            <person name="Karabika E."/>
            <person name="Karaffa L."/>
            <person name="Karanyi Z."/>
            <person name="Krasevec N."/>
            <person name="Kuo A."/>
            <person name="Kusch H."/>
            <person name="LaButti K."/>
            <person name="Lagendijk E.L."/>
            <person name="Lapidus A."/>
            <person name="Levasseur A."/>
            <person name="Lindquist E."/>
            <person name="Lipzen A."/>
            <person name="Logrieco A.F."/>
            <person name="MacCabe A."/>
            <person name="Maekelae M.R."/>
            <person name="Malavazi I."/>
            <person name="Melin P."/>
            <person name="Meyer V."/>
            <person name="Mielnichuk N."/>
            <person name="Miskei M."/>
            <person name="Molnar A.P."/>
            <person name="Mule G."/>
            <person name="Ngan C.Y."/>
            <person name="Orejas M."/>
            <person name="Orosz E."/>
            <person name="Ouedraogo J.P."/>
            <person name="Overkamp K.M."/>
            <person name="Park H.-S."/>
            <person name="Perrone G."/>
            <person name="Piumi F."/>
            <person name="Punt P.J."/>
            <person name="Ram A.F."/>
            <person name="Ramon A."/>
            <person name="Rauscher S."/>
            <person name="Record E."/>
            <person name="Riano-Pachon D.M."/>
            <person name="Robert V."/>
            <person name="Roehrig J."/>
            <person name="Ruller R."/>
            <person name="Salamov A."/>
            <person name="Salih N.S."/>
            <person name="Samson R.A."/>
            <person name="Sandor E."/>
            <person name="Sanguinetti M."/>
            <person name="Schuetze T."/>
            <person name="Sepcic K."/>
            <person name="Shelest E."/>
            <person name="Sherlock G."/>
            <person name="Sophianopoulou V."/>
            <person name="Squina F.M."/>
            <person name="Sun H."/>
            <person name="Susca A."/>
            <person name="Todd R.B."/>
            <person name="Tsang A."/>
            <person name="Unkles S.E."/>
            <person name="van de Wiele N."/>
            <person name="van Rossen-Uffink D."/>
            <person name="Oliveira J.V."/>
            <person name="Vesth T.C."/>
            <person name="Visser J."/>
            <person name="Yu J.-H."/>
            <person name="Zhou M."/>
            <person name="Andersen M.R."/>
            <person name="Archer D.B."/>
            <person name="Baker S.E."/>
            <person name="Benoit I."/>
            <person name="Brakhage A.A."/>
            <person name="Braus G.H."/>
            <person name="Fischer R."/>
            <person name="Frisvad J.C."/>
            <person name="Goldman G.H."/>
            <person name="Houbraken J."/>
            <person name="Oakley B."/>
            <person name="Pocsi I."/>
            <person name="Scazzocchio C."/>
            <person name="Seiboth B."/>
            <person name="vanKuyk P.A."/>
            <person name="Wortman J."/>
            <person name="Dyer P.S."/>
            <person name="Grigoriev I.V."/>
        </authorList>
    </citation>
    <scope>NUCLEOTIDE SEQUENCE [LARGE SCALE GENOMIC DNA]</scope>
    <source>
        <strain evidence="4">CBS 593.65</strain>
    </source>
</reference>
<keyword evidence="2" id="KW-0812">Transmembrane</keyword>
<dbReference type="Proteomes" id="UP000184356">
    <property type="component" value="Unassembled WGS sequence"/>
</dbReference>
<dbReference type="VEuPathDB" id="FungiDB:ASPSYDRAFT_375466"/>
<feature type="region of interest" description="Disordered" evidence="1">
    <location>
        <begin position="115"/>
        <end position="135"/>
    </location>
</feature>
<sequence length="135" mass="14501">MKDGAIYAYRCSGMTSSAQPPAYGRLSGSDIGYMVLVYTLLEIGLVYSVVGKKQDIGMSDLPLHPHDKRSSRLGVFGIRKQTLSPLGISAVSSAVGLSVPVGLLGCRRTLGQWRQRQKTQDPAISAQDDTGMSVR</sequence>
<evidence type="ECO:0000313" key="4">
    <source>
        <dbReference type="Proteomes" id="UP000184356"/>
    </source>
</evidence>
<name>A0A1L9U0N3_9EURO</name>
<protein>
    <submittedName>
        <fullName evidence="3">Uncharacterized protein</fullName>
    </submittedName>
</protein>
<keyword evidence="2" id="KW-0472">Membrane</keyword>
<dbReference type="AlphaFoldDB" id="A0A1L9U0N3"/>
<gene>
    <name evidence="3" type="ORF">ASPSYDRAFT_375466</name>
</gene>
<feature type="transmembrane region" description="Helical" evidence="2">
    <location>
        <begin position="31"/>
        <end position="50"/>
    </location>
</feature>
<evidence type="ECO:0000256" key="1">
    <source>
        <dbReference type="SAM" id="MobiDB-lite"/>
    </source>
</evidence>
<dbReference type="RefSeq" id="XP_040709025.1">
    <property type="nucleotide sequence ID" value="XM_040845551.1"/>
</dbReference>
<accession>A0A1L9U0N3</accession>
<keyword evidence="2" id="KW-1133">Transmembrane helix</keyword>
<proteinExistence type="predicted"/>
<evidence type="ECO:0000313" key="3">
    <source>
        <dbReference type="EMBL" id="OJJ65219.1"/>
    </source>
</evidence>